<protein>
    <submittedName>
        <fullName evidence="1">Uncharacterized protein</fullName>
    </submittedName>
</protein>
<accession>A0ABS3WL53</accession>
<keyword evidence="2" id="KW-1185">Reference proteome</keyword>
<evidence type="ECO:0000313" key="1">
    <source>
        <dbReference type="EMBL" id="MBO7748948.1"/>
    </source>
</evidence>
<proteinExistence type="predicted"/>
<reference evidence="1 2" key="1">
    <citation type="submission" date="2021-03" db="EMBL/GenBank/DDBJ databases">
        <title>Paenibacillus artemisicola MWE-103 whole genome sequence.</title>
        <authorList>
            <person name="Ham Y.J."/>
        </authorList>
    </citation>
    <scope>NUCLEOTIDE SEQUENCE [LARGE SCALE GENOMIC DNA]</scope>
    <source>
        <strain evidence="1 2">MWE-103</strain>
    </source>
</reference>
<organism evidence="1 2">
    <name type="scientific">Paenibacillus artemisiicola</name>
    <dbReference type="NCBI Taxonomy" id="1172618"/>
    <lineage>
        <taxon>Bacteria</taxon>
        <taxon>Bacillati</taxon>
        <taxon>Bacillota</taxon>
        <taxon>Bacilli</taxon>
        <taxon>Bacillales</taxon>
        <taxon>Paenibacillaceae</taxon>
        <taxon>Paenibacillus</taxon>
    </lineage>
</organism>
<dbReference type="Proteomes" id="UP000670947">
    <property type="component" value="Unassembled WGS sequence"/>
</dbReference>
<dbReference type="RefSeq" id="WP_143088929.1">
    <property type="nucleotide sequence ID" value="NZ_JAGGDJ010000087.1"/>
</dbReference>
<name>A0ABS3WL53_9BACL</name>
<sequence>MPQLDKEIERLVRSLDEDNDRILKRFEFVSGHQRLTFEEGSRFLDFLRRALSEKDGSRPAPH</sequence>
<dbReference type="EMBL" id="JAGGDJ010000087">
    <property type="protein sequence ID" value="MBO7748948.1"/>
    <property type="molecule type" value="Genomic_DNA"/>
</dbReference>
<gene>
    <name evidence="1" type="ORF">I8J29_32775</name>
</gene>
<comment type="caution">
    <text evidence="1">The sequence shown here is derived from an EMBL/GenBank/DDBJ whole genome shotgun (WGS) entry which is preliminary data.</text>
</comment>
<evidence type="ECO:0000313" key="2">
    <source>
        <dbReference type="Proteomes" id="UP000670947"/>
    </source>
</evidence>